<gene>
    <name evidence="2" type="ORF">O4J56_08140</name>
</gene>
<dbReference type="SMART" id="SM00530">
    <property type="entry name" value="HTH_XRE"/>
    <property type="match status" value="1"/>
</dbReference>
<dbReference type="RefSeq" id="WP_270684820.1">
    <property type="nucleotide sequence ID" value="NZ_JAQFWQ010000016.1"/>
</dbReference>
<reference evidence="2 3" key="1">
    <citation type="submission" date="2023-01" db="EMBL/GenBank/DDBJ databases">
        <title>Draft genome sequence of Nocardiopsis sp. RSe5-2 isolated from halophytes.</title>
        <authorList>
            <person name="Duangmal K."/>
            <person name="Chantavorakit T."/>
        </authorList>
    </citation>
    <scope>NUCLEOTIDE SEQUENCE [LARGE SCALE GENOMIC DNA]</scope>
    <source>
        <strain evidence="2 3">RSe5-2</strain>
    </source>
</reference>
<evidence type="ECO:0000313" key="3">
    <source>
        <dbReference type="Proteomes" id="UP001527866"/>
    </source>
</evidence>
<evidence type="ECO:0000313" key="2">
    <source>
        <dbReference type="EMBL" id="MDA2810602.1"/>
    </source>
</evidence>
<protein>
    <submittedName>
        <fullName evidence="2">Helix-turn-helix transcriptional regulator</fullName>
    </submittedName>
</protein>
<proteinExistence type="predicted"/>
<evidence type="ECO:0000259" key="1">
    <source>
        <dbReference type="PROSITE" id="PS50943"/>
    </source>
</evidence>
<feature type="domain" description="HTH cro/C1-type" evidence="1">
    <location>
        <begin position="16"/>
        <end position="69"/>
    </location>
</feature>
<dbReference type="Pfam" id="PF13560">
    <property type="entry name" value="HTH_31"/>
    <property type="match status" value="1"/>
</dbReference>
<sequence length="270" mass="30130">MSDRSRPQWVKLGRELRRLRIQAGLTQTQLGKRVMLSYGTISGLERGVRGTNPEHLAQLDQALSTEGALSRMWEGMNAFSGLAEWARQVTALQQDATEIRQFSPLLIPGLLQTEEYARAIIRTGRPSSSAEELEERVRARIERQRIFASDRPPLMTTVLDESVLRRPIGGRETMARQIEHLLHMAEAARVTVQIVPLDCTRHPGLDGAFSLFTSPGRGQVAHTETRFESSLIEAPEDVADYARVFEDLRGAALPVEASHELISTALGELR</sequence>
<dbReference type="CDD" id="cd00093">
    <property type="entry name" value="HTH_XRE"/>
    <property type="match status" value="1"/>
</dbReference>
<dbReference type="Pfam" id="PF19054">
    <property type="entry name" value="DUF5753"/>
    <property type="match status" value="1"/>
</dbReference>
<dbReference type="InterPro" id="IPR010982">
    <property type="entry name" value="Lambda_DNA-bd_dom_sf"/>
</dbReference>
<dbReference type="SUPFAM" id="SSF47413">
    <property type="entry name" value="lambda repressor-like DNA-binding domains"/>
    <property type="match status" value="1"/>
</dbReference>
<dbReference type="EMBL" id="JAQFWQ010000016">
    <property type="protein sequence ID" value="MDA2810602.1"/>
    <property type="molecule type" value="Genomic_DNA"/>
</dbReference>
<keyword evidence="3" id="KW-1185">Reference proteome</keyword>
<dbReference type="Gene3D" id="1.10.260.40">
    <property type="entry name" value="lambda repressor-like DNA-binding domains"/>
    <property type="match status" value="1"/>
</dbReference>
<dbReference type="InterPro" id="IPR001387">
    <property type="entry name" value="Cro/C1-type_HTH"/>
</dbReference>
<accession>A0ABT4U0X7</accession>
<dbReference type="Proteomes" id="UP001527866">
    <property type="component" value="Unassembled WGS sequence"/>
</dbReference>
<dbReference type="InterPro" id="IPR043917">
    <property type="entry name" value="DUF5753"/>
</dbReference>
<comment type="caution">
    <text evidence="2">The sequence shown here is derived from an EMBL/GenBank/DDBJ whole genome shotgun (WGS) entry which is preliminary data.</text>
</comment>
<name>A0ABT4U0X7_9ACTN</name>
<organism evidence="2 3">
    <name type="scientific">Nocardiopsis endophytica</name>
    <dbReference type="NCBI Taxonomy" id="3018445"/>
    <lineage>
        <taxon>Bacteria</taxon>
        <taxon>Bacillati</taxon>
        <taxon>Actinomycetota</taxon>
        <taxon>Actinomycetes</taxon>
        <taxon>Streptosporangiales</taxon>
        <taxon>Nocardiopsidaceae</taxon>
        <taxon>Nocardiopsis</taxon>
    </lineage>
</organism>
<dbReference type="PROSITE" id="PS50943">
    <property type="entry name" value="HTH_CROC1"/>
    <property type="match status" value="1"/>
</dbReference>